<keyword evidence="9" id="KW-0812">Transmembrane</keyword>
<feature type="domain" description="Globin" evidence="10">
    <location>
        <begin position="3"/>
        <end position="140"/>
    </location>
</feature>
<dbReference type="Pfam" id="PF00175">
    <property type="entry name" value="NAD_binding_1"/>
    <property type="match status" value="1"/>
</dbReference>
<dbReference type="CDD" id="cd08922">
    <property type="entry name" value="FHb-globin"/>
    <property type="match status" value="1"/>
</dbReference>
<dbReference type="PROSITE" id="PS51384">
    <property type="entry name" value="FAD_FR"/>
    <property type="match status" value="1"/>
</dbReference>
<feature type="transmembrane region" description="Helical" evidence="9">
    <location>
        <begin position="267"/>
        <end position="287"/>
    </location>
</feature>
<keyword evidence="9" id="KW-1133">Transmembrane helix</keyword>
<dbReference type="PROSITE" id="PS01033">
    <property type="entry name" value="GLOBIN"/>
    <property type="match status" value="1"/>
</dbReference>
<comment type="catalytic activity">
    <reaction evidence="6">
        <text>2 nitric oxide + NADH + 2 O2 = 2 nitrate + NAD(+) + H(+)</text>
        <dbReference type="Rhea" id="RHEA:19469"/>
        <dbReference type="ChEBI" id="CHEBI:15378"/>
        <dbReference type="ChEBI" id="CHEBI:15379"/>
        <dbReference type="ChEBI" id="CHEBI:16480"/>
        <dbReference type="ChEBI" id="CHEBI:17632"/>
        <dbReference type="ChEBI" id="CHEBI:57540"/>
        <dbReference type="ChEBI" id="CHEBI:57945"/>
        <dbReference type="EC" id="1.14.12.17"/>
    </reaction>
</comment>
<keyword evidence="8" id="KW-0813">Transport</keyword>
<accession>A0ABM8U0H0</accession>
<protein>
    <recommendedName>
        <fullName evidence="2">nitric oxide dioxygenase</fullName>
        <ecNumber evidence="2">1.14.12.17</ecNumber>
    </recommendedName>
</protein>
<dbReference type="InterPro" id="IPR000971">
    <property type="entry name" value="Globin"/>
</dbReference>
<dbReference type="CDD" id="cd06184">
    <property type="entry name" value="flavohem_like_fad_nad_binding"/>
    <property type="match status" value="1"/>
</dbReference>
<organism evidence="12 13">
    <name type="scientific">Paraburkholderia gardini</name>
    <dbReference type="NCBI Taxonomy" id="2823469"/>
    <lineage>
        <taxon>Bacteria</taxon>
        <taxon>Pseudomonadati</taxon>
        <taxon>Pseudomonadota</taxon>
        <taxon>Betaproteobacteria</taxon>
        <taxon>Burkholderiales</taxon>
        <taxon>Burkholderiaceae</taxon>
        <taxon>Paraburkholderia</taxon>
    </lineage>
</organism>
<dbReference type="Gene3D" id="1.10.490.10">
    <property type="entry name" value="Globins"/>
    <property type="match status" value="1"/>
</dbReference>
<evidence type="ECO:0000313" key="12">
    <source>
        <dbReference type="EMBL" id="CAG4892320.1"/>
    </source>
</evidence>
<proteinExistence type="inferred from homology"/>
<keyword evidence="8" id="KW-0349">Heme</keyword>
<dbReference type="SUPFAM" id="SSF46458">
    <property type="entry name" value="Globin-like"/>
    <property type="match status" value="1"/>
</dbReference>
<dbReference type="Gene3D" id="2.40.30.10">
    <property type="entry name" value="Translation factors"/>
    <property type="match status" value="1"/>
</dbReference>
<dbReference type="PRINTS" id="PR00406">
    <property type="entry name" value="CYTB5RDTASE"/>
</dbReference>
<evidence type="ECO:0000256" key="2">
    <source>
        <dbReference type="ARBA" id="ARBA00012229"/>
    </source>
</evidence>
<evidence type="ECO:0000256" key="4">
    <source>
        <dbReference type="ARBA" id="ARBA00023027"/>
    </source>
</evidence>
<name>A0ABM8U0H0_9BURK</name>
<evidence type="ECO:0000256" key="1">
    <source>
        <dbReference type="ARBA" id="ARBA00006401"/>
    </source>
</evidence>
<evidence type="ECO:0000256" key="6">
    <source>
        <dbReference type="ARBA" id="ARBA00048649"/>
    </source>
</evidence>
<dbReference type="Gene3D" id="3.40.50.80">
    <property type="entry name" value="Nucleotide-binding domain of ferredoxin-NADP reductase (FNR) module"/>
    <property type="match status" value="1"/>
</dbReference>
<feature type="domain" description="FAD-binding FR-type" evidence="11">
    <location>
        <begin position="149"/>
        <end position="260"/>
    </location>
</feature>
<sequence>MTQLTPTQMKKVKSTAPVLAEHGVTITKHFYRRLFTHHPELRNVFNQTNQKNGNQAETLAHAVWAYAAHIDNIDALGPAVAHIANKHVSLNIAPAQYDIVGEHLLASIVEVLGDAVDAETVDAWSAAYAQLAGLMIGVERKLYDLADWEGFRPFTVVRKVHESDEISSFYLEPVDGRSPGRFKPGQYVSVKRYIDVLGYEQPRQYSLSDAPNSNYLRISVKREPGNIETTPGVISNVLHDGVNVGALLEVSAPAGVFALDTTKHTPVVLVSGGVGITPMISMLSFLVQDRNDRRIVFAHACRNGRVHAFKDWVNECATRRRMLSKHVYYEAVGEDDIPGTDYDATGRIDLSSLVDEELIAGADFYVCGPLPFMIEQKETLGRLGVEAARVHTEIFGSGMLG</sequence>
<evidence type="ECO:0000313" key="13">
    <source>
        <dbReference type="Proteomes" id="UP000789752"/>
    </source>
</evidence>
<comment type="similarity">
    <text evidence="1">In the C-terminal section; belongs to the flavoprotein pyridine nucleotide cytochrome reductase family.</text>
</comment>
<dbReference type="PANTHER" id="PTHR43396:SF9">
    <property type="entry name" value="NITRIC OXIDE DIOXYGENASE"/>
    <property type="match status" value="1"/>
</dbReference>
<dbReference type="InterPro" id="IPR012292">
    <property type="entry name" value="Globin/Proto"/>
</dbReference>
<keyword evidence="8" id="KW-0479">Metal-binding</keyword>
<evidence type="ECO:0000259" key="10">
    <source>
        <dbReference type="PROSITE" id="PS01033"/>
    </source>
</evidence>
<dbReference type="GO" id="GO:0008941">
    <property type="term" value="F:nitric oxide dioxygenase NAD(P)H activity"/>
    <property type="evidence" value="ECO:0007669"/>
    <property type="project" value="UniProtKB-EC"/>
</dbReference>
<comment type="catalytic activity">
    <reaction evidence="7">
        <text>2 nitric oxide + NADPH + 2 O2 = 2 nitrate + NADP(+) + H(+)</text>
        <dbReference type="Rhea" id="RHEA:19465"/>
        <dbReference type="ChEBI" id="CHEBI:15378"/>
        <dbReference type="ChEBI" id="CHEBI:15379"/>
        <dbReference type="ChEBI" id="CHEBI:16480"/>
        <dbReference type="ChEBI" id="CHEBI:17632"/>
        <dbReference type="ChEBI" id="CHEBI:57783"/>
        <dbReference type="ChEBI" id="CHEBI:58349"/>
        <dbReference type="EC" id="1.14.12.17"/>
    </reaction>
</comment>
<dbReference type="EC" id="1.14.12.17" evidence="2"/>
<evidence type="ECO:0000256" key="3">
    <source>
        <dbReference type="ARBA" id="ARBA00022575"/>
    </source>
</evidence>
<evidence type="ECO:0000256" key="7">
    <source>
        <dbReference type="ARBA" id="ARBA00049433"/>
    </source>
</evidence>
<dbReference type="Pfam" id="PF00042">
    <property type="entry name" value="Globin"/>
    <property type="match status" value="1"/>
</dbReference>
<gene>
    <name evidence="12" type="primary">hmp_1</name>
    <name evidence="12" type="ORF">R54767_01279</name>
</gene>
<dbReference type="NCBIfam" id="NF009805">
    <property type="entry name" value="PRK13289.1"/>
    <property type="match status" value="1"/>
</dbReference>
<evidence type="ECO:0000256" key="9">
    <source>
        <dbReference type="SAM" id="Phobius"/>
    </source>
</evidence>
<keyword evidence="9" id="KW-0472">Membrane</keyword>
<evidence type="ECO:0000259" key="11">
    <source>
        <dbReference type="PROSITE" id="PS51384"/>
    </source>
</evidence>
<dbReference type="SUPFAM" id="SSF52343">
    <property type="entry name" value="Ferredoxin reductase-like, C-terminal NADP-linked domain"/>
    <property type="match status" value="1"/>
</dbReference>
<dbReference type="InterPro" id="IPR001433">
    <property type="entry name" value="OxRdtase_FAD/NAD-bd"/>
</dbReference>
<dbReference type="SUPFAM" id="SSF63380">
    <property type="entry name" value="Riboflavin synthase domain-like"/>
    <property type="match status" value="1"/>
</dbReference>
<dbReference type="InterPro" id="IPR017927">
    <property type="entry name" value="FAD-bd_FR_type"/>
</dbReference>
<keyword evidence="8" id="KW-0408">Iron</keyword>
<comment type="function">
    <text evidence="5">Is involved in NO detoxification in an aerobic process, termed nitric oxide dioxygenase (NOD) reaction that utilizes O(2) and NAD(P)H to convert NO to nitrate, which protects the bacterium from various noxious nitrogen compounds. Therefore, plays a central role in the inducible response to nitrosative stress.</text>
</comment>
<keyword evidence="8" id="KW-0561">Oxygen transport</keyword>
<dbReference type="RefSeq" id="WP_228976473.1">
    <property type="nucleotide sequence ID" value="NZ_CAJQYY010000006.1"/>
</dbReference>
<comment type="caution">
    <text evidence="12">The sequence shown here is derived from an EMBL/GenBank/DDBJ whole genome shotgun (WGS) entry which is preliminary data.</text>
</comment>
<evidence type="ECO:0000256" key="5">
    <source>
        <dbReference type="ARBA" id="ARBA00025094"/>
    </source>
</evidence>
<dbReference type="Proteomes" id="UP000789752">
    <property type="component" value="Unassembled WGS sequence"/>
</dbReference>
<dbReference type="PANTHER" id="PTHR43396">
    <property type="entry name" value="FLAVOHEMOPROTEIN"/>
    <property type="match status" value="1"/>
</dbReference>
<dbReference type="InterPro" id="IPR009050">
    <property type="entry name" value="Globin-like_sf"/>
</dbReference>
<keyword evidence="4" id="KW-0520">NAD</keyword>
<dbReference type="EMBL" id="CAJQYY010000006">
    <property type="protein sequence ID" value="CAG4892320.1"/>
    <property type="molecule type" value="Genomic_DNA"/>
</dbReference>
<reference evidence="12 13" key="1">
    <citation type="submission" date="2021-04" db="EMBL/GenBank/DDBJ databases">
        <authorList>
            <person name="Vanwijnsberghe S."/>
        </authorList>
    </citation>
    <scope>NUCLEOTIDE SEQUENCE [LARGE SCALE GENOMIC DNA]</scope>
    <source>
        <strain evidence="12 13">LMG 32171</strain>
    </source>
</reference>
<keyword evidence="3" id="KW-0216">Detoxification</keyword>
<dbReference type="InterPro" id="IPR017938">
    <property type="entry name" value="Riboflavin_synthase-like_b-brl"/>
</dbReference>
<keyword evidence="13" id="KW-1185">Reference proteome</keyword>
<evidence type="ECO:0000256" key="8">
    <source>
        <dbReference type="RuleBase" id="RU000356"/>
    </source>
</evidence>
<dbReference type="InterPro" id="IPR039261">
    <property type="entry name" value="FNR_nucleotide-bd"/>
</dbReference>
<comment type="similarity">
    <text evidence="8">Belongs to the globin family.</text>
</comment>
<keyword evidence="12" id="KW-0560">Oxidoreductase</keyword>